<evidence type="ECO:0000256" key="2">
    <source>
        <dbReference type="ARBA" id="ARBA00022840"/>
    </source>
</evidence>
<reference evidence="7" key="1">
    <citation type="journal article" date="2023" name="Mol. Phylogenet. Evol.">
        <title>Genome-scale phylogeny and comparative genomics of the fungal order Sordariales.</title>
        <authorList>
            <person name="Hensen N."/>
            <person name="Bonometti L."/>
            <person name="Westerberg I."/>
            <person name="Brannstrom I.O."/>
            <person name="Guillou S."/>
            <person name="Cros-Aarteil S."/>
            <person name="Calhoun S."/>
            <person name="Haridas S."/>
            <person name="Kuo A."/>
            <person name="Mondo S."/>
            <person name="Pangilinan J."/>
            <person name="Riley R."/>
            <person name="LaButti K."/>
            <person name="Andreopoulos B."/>
            <person name="Lipzen A."/>
            <person name="Chen C."/>
            <person name="Yan M."/>
            <person name="Daum C."/>
            <person name="Ng V."/>
            <person name="Clum A."/>
            <person name="Steindorff A."/>
            <person name="Ohm R.A."/>
            <person name="Martin F."/>
            <person name="Silar P."/>
            <person name="Natvig D.O."/>
            <person name="Lalanne C."/>
            <person name="Gautier V."/>
            <person name="Ament-Velasquez S.L."/>
            <person name="Kruys A."/>
            <person name="Hutchinson M.I."/>
            <person name="Powell A.J."/>
            <person name="Barry K."/>
            <person name="Miller A.N."/>
            <person name="Grigoriev I.V."/>
            <person name="Debuchy R."/>
            <person name="Gladieux P."/>
            <person name="Hiltunen Thoren M."/>
            <person name="Johannesson H."/>
        </authorList>
    </citation>
    <scope>NUCLEOTIDE SEQUENCE</scope>
    <source>
        <strain evidence="7">CBS 123565</strain>
    </source>
</reference>
<dbReference type="InterPro" id="IPR017441">
    <property type="entry name" value="Protein_kinase_ATP_BS"/>
</dbReference>
<evidence type="ECO:0000256" key="5">
    <source>
        <dbReference type="SAM" id="MobiDB-lite"/>
    </source>
</evidence>
<dbReference type="PROSITE" id="PS00108">
    <property type="entry name" value="PROTEIN_KINASE_ST"/>
    <property type="match status" value="1"/>
</dbReference>
<feature type="region of interest" description="Disordered" evidence="5">
    <location>
        <begin position="122"/>
        <end position="142"/>
    </location>
</feature>
<dbReference type="PROSITE" id="PS00107">
    <property type="entry name" value="PROTEIN_KINASE_ATP"/>
    <property type="match status" value="1"/>
</dbReference>
<accession>A0AAN6UJF7</accession>
<evidence type="ECO:0000256" key="1">
    <source>
        <dbReference type="ARBA" id="ARBA00022741"/>
    </source>
</evidence>
<dbReference type="InterPro" id="IPR008271">
    <property type="entry name" value="Ser/Thr_kinase_AS"/>
</dbReference>
<organism evidence="7 8">
    <name type="scientific">Trichocladium antarcticum</name>
    <dbReference type="NCBI Taxonomy" id="1450529"/>
    <lineage>
        <taxon>Eukaryota</taxon>
        <taxon>Fungi</taxon>
        <taxon>Dikarya</taxon>
        <taxon>Ascomycota</taxon>
        <taxon>Pezizomycotina</taxon>
        <taxon>Sordariomycetes</taxon>
        <taxon>Sordariomycetidae</taxon>
        <taxon>Sordariales</taxon>
        <taxon>Chaetomiaceae</taxon>
        <taxon>Trichocladium</taxon>
    </lineage>
</organism>
<evidence type="ECO:0000256" key="3">
    <source>
        <dbReference type="PROSITE-ProRule" id="PRU10141"/>
    </source>
</evidence>
<dbReference type="GO" id="GO:0005524">
    <property type="term" value="F:ATP binding"/>
    <property type="evidence" value="ECO:0007669"/>
    <property type="project" value="UniProtKB-UniRule"/>
</dbReference>
<evidence type="ECO:0000259" key="6">
    <source>
        <dbReference type="PROSITE" id="PS50011"/>
    </source>
</evidence>
<evidence type="ECO:0000256" key="4">
    <source>
        <dbReference type="RuleBase" id="RU000304"/>
    </source>
</evidence>
<dbReference type="GO" id="GO:0004674">
    <property type="term" value="F:protein serine/threonine kinase activity"/>
    <property type="evidence" value="ECO:0007669"/>
    <property type="project" value="UniProtKB-KW"/>
</dbReference>
<keyword evidence="8" id="KW-1185">Reference proteome</keyword>
<dbReference type="EMBL" id="MU853415">
    <property type="protein sequence ID" value="KAK4132796.1"/>
    <property type="molecule type" value="Genomic_DNA"/>
</dbReference>
<feature type="domain" description="Protein kinase" evidence="6">
    <location>
        <begin position="148"/>
        <end position="421"/>
    </location>
</feature>
<dbReference type="PROSITE" id="PS50011">
    <property type="entry name" value="PROTEIN_KINASE_DOM"/>
    <property type="match status" value="1"/>
</dbReference>
<dbReference type="InterPro" id="IPR011009">
    <property type="entry name" value="Kinase-like_dom_sf"/>
</dbReference>
<dbReference type="Gene3D" id="3.30.200.20">
    <property type="entry name" value="Phosphorylase Kinase, domain 1"/>
    <property type="match status" value="1"/>
</dbReference>
<name>A0AAN6UJF7_9PEZI</name>
<evidence type="ECO:0000313" key="8">
    <source>
        <dbReference type="Proteomes" id="UP001304895"/>
    </source>
</evidence>
<dbReference type="AlphaFoldDB" id="A0AAN6UJF7"/>
<dbReference type="SMART" id="SM00220">
    <property type="entry name" value="S_TKc"/>
    <property type="match status" value="1"/>
</dbReference>
<dbReference type="PANTHER" id="PTHR44167:SF24">
    <property type="entry name" value="SERINE_THREONINE-PROTEIN KINASE CHK2"/>
    <property type="match status" value="1"/>
</dbReference>
<evidence type="ECO:0000313" key="7">
    <source>
        <dbReference type="EMBL" id="KAK4132796.1"/>
    </source>
</evidence>
<keyword evidence="4" id="KW-0723">Serine/threonine-protein kinase</keyword>
<keyword evidence="7" id="KW-0808">Transferase</keyword>
<feature type="compositionally biased region" description="Polar residues" evidence="5">
    <location>
        <begin position="130"/>
        <end position="142"/>
    </location>
</feature>
<keyword evidence="2 3" id="KW-0067">ATP-binding</keyword>
<dbReference type="GO" id="GO:0005634">
    <property type="term" value="C:nucleus"/>
    <property type="evidence" value="ECO:0007669"/>
    <property type="project" value="TreeGrafter"/>
</dbReference>
<gene>
    <name evidence="7" type="ORF">BT67DRAFT_405994</name>
</gene>
<protein>
    <submittedName>
        <fullName evidence="7">Kinase-like protein</fullName>
    </submittedName>
</protein>
<comment type="similarity">
    <text evidence="4">Belongs to the protein kinase superfamily.</text>
</comment>
<comment type="caution">
    <text evidence="7">The sequence shown here is derived from an EMBL/GenBank/DDBJ whole genome shotgun (WGS) entry which is preliminary data.</text>
</comment>
<dbReference type="Pfam" id="PF00069">
    <property type="entry name" value="Pkinase"/>
    <property type="match status" value="1"/>
</dbReference>
<sequence>MAGTSTATSHILLGHRGTAGISSRQFSIVVDDNMRIWLYDRYSTHGTAVGHNGQNEKEIRLNETWILAYGPGEDKPFDHITVASGGLIISLEFPNHQGNEAQYLKNLRALIKKAREDEVPGLQGLGLVSPTATEPPSEAQTTSERLIYFKEREIGRGTFGHVFQLIRARDGKYFAGKVFTPPLASKKRRHGEVDPAWLIGIRREYTLVKENPHPNIVQMIEMRENPDIMIVMPYFKCGSIVQAEVCEESKLVTTFGQLLDCLTFLQTRGITHRDIKPDNVLVELAPHFKVTLSDFGLSKAVTDTTWLQTFCGTLKYTAPEVFPFSQLCYGPPADVWSLGVMALEWLYGIPAAPAAPNPAQKASRDQWRAWSRTWVDILTNQLDDQEEGADVDLLQGMLVVDQTKRLSAYTCLEKGLRNGLFKRRTIDGLVTCVRTPEEGAVNLFVGEDAVPVPTLADAEDDDSHATIIVA</sequence>
<dbReference type="Gene3D" id="1.10.510.10">
    <property type="entry name" value="Transferase(Phosphotransferase) domain 1"/>
    <property type="match status" value="1"/>
</dbReference>
<feature type="binding site" evidence="3">
    <location>
        <position position="177"/>
    </location>
    <ligand>
        <name>ATP</name>
        <dbReference type="ChEBI" id="CHEBI:30616"/>
    </ligand>
</feature>
<keyword evidence="7" id="KW-0418">Kinase</keyword>
<dbReference type="SUPFAM" id="SSF56112">
    <property type="entry name" value="Protein kinase-like (PK-like)"/>
    <property type="match status" value="1"/>
</dbReference>
<reference evidence="7" key="2">
    <citation type="submission" date="2023-05" db="EMBL/GenBank/DDBJ databases">
        <authorList>
            <consortium name="Lawrence Berkeley National Laboratory"/>
            <person name="Steindorff A."/>
            <person name="Hensen N."/>
            <person name="Bonometti L."/>
            <person name="Westerberg I."/>
            <person name="Brannstrom I.O."/>
            <person name="Guillou S."/>
            <person name="Cros-Aarteil S."/>
            <person name="Calhoun S."/>
            <person name="Haridas S."/>
            <person name="Kuo A."/>
            <person name="Mondo S."/>
            <person name="Pangilinan J."/>
            <person name="Riley R."/>
            <person name="Labutti K."/>
            <person name="Andreopoulos B."/>
            <person name="Lipzen A."/>
            <person name="Chen C."/>
            <person name="Yanf M."/>
            <person name="Daum C."/>
            <person name="Ng V."/>
            <person name="Clum A."/>
            <person name="Ohm R."/>
            <person name="Martin F."/>
            <person name="Silar P."/>
            <person name="Natvig D."/>
            <person name="Lalanne C."/>
            <person name="Gautier V."/>
            <person name="Ament-Velasquez S.L."/>
            <person name="Kruys A."/>
            <person name="Hutchinson M.I."/>
            <person name="Powell A.J."/>
            <person name="Barry K."/>
            <person name="Miller A.N."/>
            <person name="Grigoriev I.V."/>
            <person name="Debuchy R."/>
            <person name="Gladieux P."/>
            <person name="Thoren M.H."/>
            <person name="Johannesson H."/>
        </authorList>
    </citation>
    <scope>NUCLEOTIDE SEQUENCE</scope>
    <source>
        <strain evidence="7">CBS 123565</strain>
    </source>
</reference>
<dbReference type="InterPro" id="IPR000719">
    <property type="entry name" value="Prot_kinase_dom"/>
</dbReference>
<dbReference type="GO" id="GO:0044773">
    <property type="term" value="P:mitotic DNA damage checkpoint signaling"/>
    <property type="evidence" value="ECO:0007669"/>
    <property type="project" value="TreeGrafter"/>
</dbReference>
<dbReference type="Proteomes" id="UP001304895">
    <property type="component" value="Unassembled WGS sequence"/>
</dbReference>
<dbReference type="PANTHER" id="PTHR44167">
    <property type="entry name" value="OVARIAN-SPECIFIC SERINE/THREONINE-PROTEIN KINASE LOK-RELATED"/>
    <property type="match status" value="1"/>
</dbReference>
<proteinExistence type="inferred from homology"/>
<keyword evidence="1 3" id="KW-0547">Nucleotide-binding</keyword>